<dbReference type="KEGG" id="fpp:FPB0191_00912"/>
<dbReference type="PANTHER" id="PTHR30535">
    <property type="entry name" value="VITAMIN B12-BINDING PROTEIN"/>
    <property type="match status" value="1"/>
</dbReference>
<dbReference type="AlphaFoldDB" id="A0A0A7RZT0"/>
<evidence type="ECO:0000313" key="2">
    <source>
        <dbReference type="EMBL" id="AJA44738.1"/>
    </source>
</evidence>
<dbReference type="STRING" id="1267021.FPB0191_00912"/>
<keyword evidence="3" id="KW-1185">Reference proteome</keyword>
<proteinExistence type="predicted"/>
<dbReference type="RefSeq" id="WP_052236759.1">
    <property type="nucleotide sequence ID" value="NZ_CP009056.1"/>
</dbReference>
<evidence type="ECO:0000259" key="1">
    <source>
        <dbReference type="PROSITE" id="PS50983"/>
    </source>
</evidence>
<dbReference type="InterPro" id="IPR002491">
    <property type="entry name" value="ABC_transptr_periplasmic_BD"/>
</dbReference>
<organism evidence="2 3">
    <name type="scientific">Frischella perrara</name>
    <dbReference type="NCBI Taxonomy" id="1267021"/>
    <lineage>
        <taxon>Bacteria</taxon>
        <taxon>Pseudomonadati</taxon>
        <taxon>Pseudomonadota</taxon>
        <taxon>Gammaproteobacteria</taxon>
        <taxon>Orbales</taxon>
        <taxon>Orbaceae</taxon>
        <taxon>Frischella</taxon>
    </lineage>
</organism>
<sequence>MKMKAILLKYLFSISLILSFINYSFANERIVVAGGSLTEIIYSLGSGEQIVGVDQTSSYPAEVKKLPQIGYWKLLNIEGILSLTPSLFITWIDAEPNDILEQVSKAKVDVLALQRVPATPELLYQNIEKIGFKLNKELAAKQLVNQIRNHLTEIQQKIAKQPQKIKVLFLLSMGGSNTIAGKNTVADAIITIAGGENIATHTSYKSYSAESLIASNPEAIILTSQSVEHLGGLDKLSSIPGLTQTQAWKNRRIITIDQAYLLGLGPRVTQAVDTLYSGFYPEK</sequence>
<dbReference type="Gene3D" id="3.40.50.1980">
    <property type="entry name" value="Nitrogenase molybdenum iron protein domain"/>
    <property type="match status" value="2"/>
</dbReference>
<accession>A0A0A7RZT0</accession>
<dbReference type="SUPFAM" id="SSF53807">
    <property type="entry name" value="Helical backbone' metal receptor"/>
    <property type="match status" value="1"/>
</dbReference>
<dbReference type="Proteomes" id="UP000030901">
    <property type="component" value="Chromosome"/>
</dbReference>
<reference evidence="2 3" key="1">
    <citation type="journal article" date="2014" name="Appl. Environ. Microbiol.">
        <title>Gut symbionts from distinct hosts exhibit genotoxic activity via divergent colibactin biosynthetic pathways.</title>
        <authorList>
            <person name="Engel P."/>
            <person name="Vizcaino M.I."/>
            <person name="Crawford J.M."/>
        </authorList>
    </citation>
    <scope>NUCLEOTIDE SEQUENCE [LARGE SCALE GENOMIC DNA]</scope>
    <source>
        <strain evidence="2 3">PEB0191</strain>
    </source>
</reference>
<gene>
    <name evidence="2" type="ORF">FPB0191_00912</name>
</gene>
<name>A0A0A7RZT0_FRIPE</name>
<dbReference type="PANTHER" id="PTHR30535:SF4">
    <property type="entry name" value="HEMIN-BINDING PERIPLASMIC PROTEIN HMUT"/>
    <property type="match status" value="1"/>
</dbReference>
<dbReference type="EMBL" id="CP009056">
    <property type="protein sequence ID" value="AJA44738.1"/>
    <property type="molecule type" value="Genomic_DNA"/>
</dbReference>
<protein>
    <submittedName>
        <fullName evidence="2">ABC-type hemin transport system, periplasmic component</fullName>
    </submittedName>
</protein>
<dbReference type="HOGENOM" id="CLU_038034_6_0_6"/>
<feature type="domain" description="Fe/B12 periplasmic-binding" evidence="1">
    <location>
        <begin position="29"/>
        <end position="283"/>
    </location>
</feature>
<dbReference type="InterPro" id="IPR050902">
    <property type="entry name" value="ABC_Transporter_SBP"/>
</dbReference>
<dbReference type="Pfam" id="PF01497">
    <property type="entry name" value="Peripla_BP_2"/>
    <property type="match status" value="1"/>
</dbReference>
<evidence type="ECO:0000313" key="3">
    <source>
        <dbReference type="Proteomes" id="UP000030901"/>
    </source>
</evidence>
<dbReference type="PROSITE" id="PS50983">
    <property type="entry name" value="FE_B12_PBP"/>
    <property type="match status" value="1"/>
</dbReference>